<proteinExistence type="predicted"/>
<evidence type="ECO:0000259" key="2">
    <source>
        <dbReference type="PROSITE" id="PS50268"/>
    </source>
</evidence>
<dbReference type="PROSITE" id="PS50268">
    <property type="entry name" value="CADHERIN_2"/>
    <property type="match status" value="1"/>
</dbReference>
<feature type="region of interest" description="Disordered" evidence="1">
    <location>
        <begin position="630"/>
        <end position="666"/>
    </location>
</feature>
<gene>
    <name evidence="3" type="ORF">FSC37_05335</name>
</gene>
<comment type="caution">
    <text evidence="3">The sequence shown here is derived from an EMBL/GenBank/DDBJ whole genome shotgun (WGS) entry which is preliminary data.</text>
</comment>
<feature type="domain" description="Cadherin" evidence="2">
    <location>
        <begin position="75"/>
        <end position="176"/>
    </location>
</feature>
<organism evidence="3 4">
    <name type="scientific">Piscinibacter aquaticus</name>
    <dbReference type="NCBI Taxonomy" id="392597"/>
    <lineage>
        <taxon>Bacteria</taxon>
        <taxon>Pseudomonadati</taxon>
        <taxon>Pseudomonadota</taxon>
        <taxon>Betaproteobacteria</taxon>
        <taxon>Burkholderiales</taxon>
        <taxon>Sphaerotilaceae</taxon>
        <taxon>Piscinibacter</taxon>
    </lineage>
</organism>
<dbReference type="GO" id="GO:0007156">
    <property type="term" value="P:homophilic cell adhesion via plasma membrane adhesion molecules"/>
    <property type="evidence" value="ECO:0007669"/>
    <property type="project" value="InterPro"/>
</dbReference>
<dbReference type="PANTHER" id="PTHR14139">
    <property type="entry name" value="CALSYNTENIN"/>
    <property type="match status" value="1"/>
</dbReference>
<dbReference type="InterPro" id="IPR002126">
    <property type="entry name" value="Cadherin-like_dom"/>
</dbReference>
<reference evidence="3 4" key="1">
    <citation type="submission" date="2019-08" db="EMBL/GenBank/DDBJ databases">
        <authorList>
            <person name="Khan S.A."/>
            <person name="Jeon C.O."/>
            <person name="Jeong S.E."/>
        </authorList>
    </citation>
    <scope>NUCLEOTIDE SEQUENCE [LARGE SCALE GENOMIC DNA]</scope>
    <source>
        <strain evidence="4">IMCC1728</strain>
    </source>
</reference>
<dbReference type="Gene3D" id="2.60.40.10">
    <property type="entry name" value="Immunoglobulins"/>
    <property type="match status" value="2"/>
</dbReference>
<dbReference type="GO" id="GO:0005509">
    <property type="term" value="F:calcium ion binding"/>
    <property type="evidence" value="ECO:0007669"/>
    <property type="project" value="InterPro"/>
</dbReference>
<accession>A0A5C6U164</accession>
<name>A0A5C6U164_9BURK</name>
<dbReference type="InterPro" id="IPR010221">
    <property type="entry name" value="VCBS_dom"/>
</dbReference>
<dbReference type="NCBIfam" id="TIGR01965">
    <property type="entry name" value="VCBS_repeat"/>
    <property type="match status" value="2"/>
</dbReference>
<evidence type="ECO:0000256" key="1">
    <source>
        <dbReference type="SAM" id="MobiDB-lite"/>
    </source>
</evidence>
<dbReference type="Pfam" id="PF17963">
    <property type="entry name" value="Big_9"/>
    <property type="match status" value="1"/>
</dbReference>
<dbReference type="NCBIfam" id="NF012211">
    <property type="entry name" value="tand_rpt_95"/>
    <property type="match status" value="2"/>
</dbReference>
<sequence>MPATTFQPQASTAGAYGTFTLAANGAWTYTAANSNTAIQSLGAGQTLTETFTVRSADGTTSSVVVTINGTNDAPVAQASSFTVAEDAAIVNGSVTATDVDTGSTLTYTLNGSAPAGLTFNANGSYSFNPANAAYQSLGVGQQQVITVPYTVTDNAGATSTANLVITVTGTNDAPVANANTGSGVEDVALTIPFATLLANDSDVDAGTTLTITSVQNPVNGTVTLSGSSVVFTPAANYSGPASFTYTISDGQGGTSTATVTVNVAAVADAPTLLAPLQITGIVQAGTTISTEPGITQANLEATLGLPNGALDGFDPAAGATANDPGNVNVVDGKSSNYTLDLGAGNVASFNWQFFNSEDTTSEINNGFNDLVVLVITGPDGAKQYVQVSSSEQTGRNTNGAAADATGTYNFTATSAGEYQFSWLVLNGGDTGKDSSLTVATPTVSIGGTAYGQPIDLSIGAALSDRDGSESLAITISGLPTGAILSAGTNLGGGSWSVTPAQLATLQLLPPSGYTGSFNLSVSATATEASNGSTATSTSTIAVTVSTTTASRAGNQNADTLTGTTGGDSLQGFGGNDTINAGDGNDRSTAATATTRLTAATAMTCCLEAPAQTSSPAAPGPIASRAVPAATRSPAVPDPTCSRGPWPIVAPRPRRRRTRSPTSTWPRRQRAATCSTCATC</sequence>
<dbReference type="AlphaFoldDB" id="A0A5C6U164"/>
<evidence type="ECO:0000313" key="3">
    <source>
        <dbReference type="EMBL" id="TXC65681.1"/>
    </source>
</evidence>
<dbReference type="GO" id="GO:0016020">
    <property type="term" value="C:membrane"/>
    <property type="evidence" value="ECO:0007669"/>
    <property type="project" value="InterPro"/>
</dbReference>
<protein>
    <submittedName>
        <fullName evidence="3">Tandem-95 repeat protein</fullName>
    </submittedName>
</protein>
<dbReference type="Gene3D" id="2.60.40.3440">
    <property type="match status" value="1"/>
</dbReference>
<feature type="region of interest" description="Disordered" evidence="1">
    <location>
        <begin position="553"/>
        <end position="586"/>
    </location>
</feature>
<dbReference type="SUPFAM" id="SSF49313">
    <property type="entry name" value="Cadherin-like"/>
    <property type="match status" value="1"/>
</dbReference>
<dbReference type="InterPro" id="IPR013783">
    <property type="entry name" value="Ig-like_fold"/>
</dbReference>
<keyword evidence="4" id="KW-1185">Reference proteome</keyword>
<evidence type="ECO:0000313" key="4">
    <source>
        <dbReference type="Proteomes" id="UP000321832"/>
    </source>
</evidence>
<dbReference type="InterPro" id="IPR041690">
    <property type="entry name" value="Cadherin_5"/>
</dbReference>
<dbReference type="CDD" id="cd11304">
    <property type="entry name" value="Cadherin_repeat"/>
    <property type="match status" value="1"/>
</dbReference>
<dbReference type="EMBL" id="VOPW01000001">
    <property type="protein sequence ID" value="TXC65681.1"/>
    <property type="molecule type" value="Genomic_DNA"/>
</dbReference>
<dbReference type="Pfam" id="PF17892">
    <property type="entry name" value="Cadherin_5"/>
    <property type="match status" value="1"/>
</dbReference>
<dbReference type="InterPro" id="IPR015919">
    <property type="entry name" value="Cadherin-like_sf"/>
</dbReference>
<dbReference type="Pfam" id="PF00353">
    <property type="entry name" value="HemolysinCabind"/>
    <property type="match status" value="1"/>
</dbReference>
<dbReference type="InterPro" id="IPR001343">
    <property type="entry name" value="Hemolysn_Ca-bd"/>
</dbReference>
<dbReference type="PANTHER" id="PTHR14139:SF2">
    <property type="entry name" value="CALSYNTENIN-1"/>
    <property type="match status" value="1"/>
</dbReference>
<dbReference type="Proteomes" id="UP000321832">
    <property type="component" value="Unassembled WGS sequence"/>
</dbReference>